<name>A0A026WBF8_OOCBI</name>
<dbReference type="Proteomes" id="UP000053097">
    <property type="component" value="Unassembled WGS sequence"/>
</dbReference>
<sequence length="121" mass="13531">MLSYKKNRTHTIESRESTSRNTVFLGIRVYVPVRIACTATSLPDENSTQNPEFYIPTINLFVSRTSATKVSPLDGGRKVGMFTGNGYTGYYSGDTRHEKAIARYLRGIPRAFALFKSAKLT</sequence>
<gene>
    <name evidence="1" type="ORF">X777_08777</name>
</gene>
<dbReference type="AlphaFoldDB" id="A0A026WBF8"/>
<reference evidence="1 2" key="1">
    <citation type="journal article" date="2014" name="Curr. Biol.">
        <title>The genome of the clonal raider ant Cerapachys biroi.</title>
        <authorList>
            <person name="Oxley P.R."/>
            <person name="Ji L."/>
            <person name="Fetter-Pruneda I."/>
            <person name="McKenzie S.K."/>
            <person name="Li C."/>
            <person name="Hu H."/>
            <person name="Zhang G."/>
            <person name="Kronauer D.J."/>
        </authorList>
    </citation>
    <scope>NUCLEOTIDE SEQUENCE [LARGE SCALE GENOMIC DNA]</scope>
</reference>
<organism evidence="1 2">
    <name type="scientific">Ooceraea biroi</name>
    <name type="common">Clonal raider ant</name>
    <name type="synonym">Cerapachys biroi</name>
    <dbReference type="NCBI Taxonomy" id="2015173"/>
    <lineage>
        <taxon>Eukaryota</taxon>
        <taxon>Metazoa</taxon>
        <taxon>Ecdysozoa</taxon>
        <taxon>Arthropoda</taxon>
        <taxon>Hexapoda</taxon>
        <taxon>Insecta</taxon>
        <taxon>Pterygota</taxon>
        <taxon>Neoptera</taxon>
        <taxon>Endopterygota</taxon>
        <taxon>Hymenoptera</taxon>
        <taxon>Apocrita</taxon>
        <taxon>Aculeata</taxon>
        <taxon>Formicoidea</taxon>
        <taxon>Formicidae</taxon>
        <taxon>Dorylinae</taxon>
        <taxon>Ooceraea</taxon>
    </lineage>
</organism>
<protein>
    <submittedName>
        <fullName evidence="1">Uncharacterized protein</fullName>
    </submittedName>
</protein>
<evidence type="ECO:0000313" key="1">
    <source>
        <dbReference type="EMBL" id="EZA52379.1"/>
    </source>
</evidence>
<evidence type="ECO:0000313" key="2">
    <source>
        <dbReference type="Proteomes" id="UP000053097"/>
    </source>
</evidence>
<proteinExistence type="predicted"/>
<dbReference type="EMBL" id="KK107346">
    <property type="protein sequence ID" value="EZA52379.1"/>
    <property type="molecule type" value="Genomic_DNA"/>
</dbReference>
<keyword evidence="2" id="KW-1185">Reference proteome</keyword>
<accession>A0A026WBF8</accession>